<dbReference type="Gene3D" id="3.40.50.150">
    <property type="entry name" value="Vaccinia Virus protein VP39"/>
    <property type="match status" value="1"/>
</dbReference>
<dbReference type="PANTHER" id="PTHR11006">
    <property type="entry name" value="PROTEIN ARGININE N-METHYLTRANSFERASE"/>
    <property type="match status" value="1"/>
</dbReference>
<dbReference type="Proteomes" id="UP001489004">
    <property type="component" value="Unassembled WGS sequence"/>
</dbReference>
<evidence type="ECO:0000313" key="4">
    <source>
        <dbReference type="Proteomes" id="UP001489004"/>
    </source>
</evidence>
<accession>A0AAW1PSJ6</accession>
<dbReference type="AlphaFoldDB" id="A0AAW1PSJ6"/>
<dbReference type="Pfam" id="PF06325">
    <property type="entry name" value="PrmA"/>
    <property type="match status" value="1"/>
</dbReference>
<gene>
    <name evidence="3" type="ORF">WJX72_002285</name>
</gene>
<dbReference type="PROSITE" id="PS51678">
    <property type="entry name" value="SAM_MT_PRMT"/>
    <property type="match status" value="1"/>
</dbReference>
<keyword evidence="2" id="KW-0808">Transferase</keyword>
<dbReference type="GO" id="GO:0016274">
    <property type="term" value="F:protein-arginine N-methyltransferase activity"/>
    <property type="evidence" value="ECO:0007669"/>
    <property type="project" value="InterPro"/>
</dbReference>
<dbReference type="SUPFAM" id="SSF53335">
    <property type="entry name" value="S-adenosyl-L-methionine-dependent methyltransferases"/>
    <property type="match status" value="1"/>
</dbReference>
<keyword evidence="2" id="KW-0489">Methyltransferase</keyword>
<keyword evidence="1 2" id="KW-0949">S-adenosyl-L-methionine</keyword>
<reference evidence="3 4" key="1">
    <citation type="journal article" date="2024" name="Nat. Commun.">
        <title>Phylogenomics reveals the evolutionary origins of lichenization in chlorophyte algae.</title>
        <authorList>
            <person name="Puginier C."/>
            <person name="Libourel C."/>
            <person name="Otte J."/>
            <person name="Skaloud P."/>
            <person name="Haon M."/>
            <person name="Grisel S."/>
            <person name="Petersen M."/>
            <person name="Berrin J.G."/>
            <person name="Delaux P.M."/>
            <person name="Dal Grande F."/>
            <person name="Keller J."/>
        </authorList>
    </citation>
    <scope>NUCLEOTIDE SEQUENCE [LARGE SCALE GENOMIC DNA]</scope>
    <source>
        <strain evidence="3 4">SAG 2043</strain>
    </source>
</reference>
<dbReference type="PANTHER" id="PTHR11006:SF4">
    <property type="entry name" value="PROTEIN ARGININE N-METHYLTRANSFERASE 7"/>
    <property type="match status" value="1"/>
</dbReference>
<dbReference type="GO" id="GO:0042054">
    <property type="term" value="F:histone methyltransferase activity"/>
    <property type="evidence" value="ECO:0007669"/>
    <property type="project" value="TreeGrafter"/>
</dbReference>
<proteinExistence type="predicted"/>
<evidence type="ECO:0000256" key="1">
    <source>
        <dbReference type="ARBA" id="ARBA00022691"/>
    </source>
</evidence>
<sequence length="354" mass="38209">MFVQRLNTLTGQMEWEVAEVFDDADVSDMVSNSQYLDMLNDAPRNAAYRQAIDQHVSPGSHVLDIGTGTGLLAMLAARRALEAAPGTSPLGGLVTACEVYPPMAALARQLVARNGFADGISVIQKRSDELTVSEPGRQGDLPQKADVIVTEIFDSELLGEGILPTMLHAAKHLLKEGGVVIPAGAIVQGQVVESELLWGCRDPTSAQPAARALHVDPLFPAHLKPLSSPFELFRFDFRDVPDPGTREVEVELHTGGLPHAVVFCCEGLLPWAHLRFWHERDKLVACGQLAAKHTMTPWRGRLRAVGVSLPALWQSRLPVGIVEGINLARGNQLLGALPHQHATAPLVATTTKSN</sequence>
<evidence type="ECO:0000313" key="3">
    <source>
        <dbReference type="EMBL" id="KAK9812700.1"/>
    </source>
</evidence>
<comment type="caution">
    <text evidence="3">The sequence shown here is derived from an EMBL/GenBank/DDBJ whole genome shotgun (WGS) entry which is preliminary data.</text>
</comment>
<dbReference type="CDD" id="cd02440">
    <property type="entry name" value="AdoMet_MTases"/>
    <property type="match status" value="1"/>
</dbReference>
<dbReference type="EMBL" id="JALJOR010000008">
    <property type="protein sequence ID" value="KAK9812700.1"/>
    <property type="molecule type" value="Genomic_DNA"/>
</dbReference>
<evidence type="ECO:0000256" key="2">
    <source>
        <dbReference type="PROSITE-ProRule" id="PRU01015"/>
    </source>
</evidence>
<protein>
    <submittedName>
        <fullName evidence="3">Uncharacterized protein</fullName>
    </submittedName>
</protein>
<organism evidence="3 4">
    <name type="scientific">[Myrmecia] bisecta</name>
    <dbReference type="NCBI Taxonomy" id="41462"/>
    <lineage>
        <taxon>Eukaryota</taxon>
        <taxon>Viridiplantae</taxon>
        <taxon>Chlorophyta</taxon>
        <taxon>core chlorophytes</taxon>
        <taxon>Trebouxiophyceae</taxon>
        <taxon>Trebouxiales</taxon>
        <taxon>Trebouxiaceae</taxon>
        <taxon>Myrmecia</taxon>
    </lineage>
</organism>
<dbReference type="Gene3D" id="2.70.160.11">
    <property type="entry name" value="Hnrnp arginine n-methyltransferase1"/>
    <property type="match status" value="1"/>
</dbReference>
<dbReference type="InterPro" id="IPR025799">
    <property type="entry name" value="Arg_MeTrfase"/>
</dbReference>
<dbReference type="GO" id="GO:0032259">
    <property type="term" value="P:methylation"/>
    <property type="evidence" value="ECO:0007669"/>
    <property type="project" value="UniProtKB-KW"/>
</dbReference>
<dbReference type="InterPro" id="IPR029063">
    <property type="entry name" value="SAM-dependent_MTases_sf"/>
</dbReference>
<name>A0AAW1PSJ6_9CHLO</name>
<keyword evidence="4" id="KW-1185">Reference proteome</keyword>